<evidence type="ECO:0000259" key="7">
    <source>
        <dbReference type="Pfam" id="PF08281"/>
    </source>
</evidence>
<accession>A0ABW5NEV7</accession>
<evidence type="ECO:0000256" key="5">
    <source>
        <dbReference type="ARBA" id="ARBA00023163"/>
    </source>
</evidence>
<evidence type="ECO:0000256" key="2">
    <source>
        <dbReference type="ARBA" id="ARBA00023015"/>
    </source>
</evidence>
<evidence type="ECO:0000313" key="9">
    <source>
        <dbReference type="Proteomes" id="UP001597393"/>
    </source>
</evidence>
<reference evidence="9" key="1">
    <citation type="journal article" date="2019" name="Int. J. Syst. Evol. Microbiol.">
        <title>The Global Catalogue of Microorganisms (GCM) 10K type strain sequencing project: providing services to taxonomists for standard genome sequencing and annotation.</title>
        <authorList>
            <consortium name="The Broad Institute Genomics Platform"/>
            <consortium name="The Broad Institute Genome Sequencing Center for Infectious Disease"/>
            <person name="Wu L."/>
            <person name="Ma J."/>
        </authorList>
    </citation>
    <scope>NUCLEOTIDE SEQUENCE [LARGE SCALE GENOMIC DNA]</scope>
    <source>
        <strain evidence="9">KCTC 42248</strain>
    </source>
</reference>
<gene>
    <name evidence="8" type="ORF">ACFSQ3_00585</name>
</gene>
<dbReference type="InterPro" id="IPR039425">
    <property type="entry name" value="RNA_pol_sigma-70-like"/>
</dbReference>
<keyword evidence="4" id="KW-0238">DNA-binding</keyword>
<keyword evidence="3" id="KW-0731">Sigma factor</keyword>
<dbReference type="InterPro" id="IPR007627">
    <property type="entry name" value="RNA_pol_sigma70_r2"/>
</dbReference>
<dbReference type="InterPro" id="IPR014284">
    <property type="entry name" value="RNA_pol_sigma-70_dom"/>
</dbReference>
<evidence type="ECO:0000256" key="3">
    <source>
        <dbReference type="ARBA" id="ARBA00023082"/>
    </source>
</evidence>
<dbReference type="NCBIfam" id="TIGR02937">
    <property type="entry name" value="sigma70-ECF"/>
    <property type="match status" value="1"/>
</dbReference>
<dbReference type="InterPro" id="IPR013324">
    <property type="entry name" value="RNA_pol_sigma_r3/r4-like"/>
</dbReference>
<comment type="caution">
    <text evidence="8">The sequence shown here is derived from an EMBL/GenBank/DDBJ whole genome shotgun (WGS) entry which is preliminary data.</text>
</comment>
<dbReference type="PANTHER" id="PTHR43133:SF8">
    <property type="entry name" value="RNA POLYMERASE SIGMA FACTOR HI_1459-RELATED"/>
    <property type="match status" value="1"/>
</dbReference>
<keyword evidence="5" id="KW-0804">Transcription</keyword>
<dbReference type="RefSeq" id="WP_380866589.1">
    <property type="nucleotide sequence ID" value="NZ_JBHUMA010000003.1"/>
</dbReference>
<evidence type="ECO:0000259" key="6">
    <source>
        <dbReference type="Pfam" id="PF04542"/>
    </source>
</evidence>
<sequence length="192" mass="22953">MDLLKSTKHSDETDEFLLAQYKSGRDLAILGDLYQRHTEMIYYVCFRYFKGSERCKDAVMQIFEELVKKVDRQEIQNFQKWIYVVAKNHCLMQLRSEKVRQVDLSENFVEFSVVPHPEDDREEKERQLQSLERCIEKLPEKQKQAVELFFLQEKCYKDIASLTGYSMDGVKSYIQNGKRNLKLCIEKDRDEQ</sequence>
<name>A0ABW5NEV7_9SPHI</name>
<dbReference type="Pfam" id="PF08281">
    <property type="entry name" value="Sigma70_r4_2"/>
    <property type="match status" value="1"/>
</dbReference>
<dbReference type="Pfam" id="PF04542">
    <property type="entry name" value="Sigma70_r2"/>
    <property type="match status" value="1"/>
</dbReference>
<dbReference type="PANTHER" id="PTHR43133">
    <property type="entry name" value="RNA POLYMERASE ECF-TYPE SIGMA FACTO"/>
    <property type="match status" value="1"/>
</dbReference>
<proteinExistence type="inferred from homology"/>
<feature type="domain" description="RNA polymerase sigma factor 70 region 4 type 2" evidence="7">
    <location>
        <begin position="129"/>
        <end position="181"/>
    </location>
</feature>
<protein>
    <submittedName>
        <fullName evidence="8">RNA polymerase sigma factor</fullName>
    </submittedName>
</protein>
<organism evidence="8 9">
    <name type="scientific">Sphingobacterium corticis</name>
    <dbReference type="NCBI Taxonomy" id="1812823"/>
    <lineage>
        <taxon>Bacteria</taxon>
        <taxon>Pseudomonadati</taxon>
        <taxon>Bacteroidota</taxon>
        <taxon>Sphingobacteriia</taxon>
        <taxon>Sphingobacteriales</taxon>
        <taxon>Sphingobacteriaceae</taxon>
        <taxon>Sphingobacterium</taxon>
    </lineage>
</organism>
<dbReference type="SUPFAM" id="SSF88946">
    <property type="entry name" value="Sigma2 domain of RNA polymerase sigma factors"/>
    <property type="match status" value="1"/>
</dbReference>
<dbReference type="EMBL" id="JBHUMA010000003">
    <property type="protein sequence ID" value="MFD2597430.1"/>
    <property type="molecule type" value="Genomic_DNA"/>
</dbReference>
<dbReference type="Gene3D" id="1.10.10.10">
    <property type="entry name" value="Winged helix-like DNA-binding domain superfamily/Winged helix DNA-binding domain"/>
    <property type="match status" value="1"/>
</dbReference>
<keyword evidence="9" id="KW-1185">Reference proteome</keyword>
<dbReference type="Proteomes" id="UP001597393">
    <property type="component" value="Unassembled WGS sequence"/>
</dbReference>
<dbReference type="InterPro" id="IPR013249">
    <property type="entry name" value="RNA_pol_sigma70_r4_t2"/>
</dbReference>
<evidence type="ECO:0000256" key="4">
    <source>
        <dbReference type="ARBA" id="ARBA00023125"/>
    </source>
</evidence>
<dbReference type="InterPro" id="IPR036388">
    <property type="entry name" value="WH-like_DNA-bd_sf"/>
</dbReference>
<evidence type="ECO:0000313" key="8">
    <source>
        <dbReference type="EMBL" id="MFD2597430.1"/>
    </source>
</evidence>
<dbReference type="SUPFAM" id="SSF88659">
    <property type="entry name" value="Sigma3 and sigma4 domains of RNA polymerase sigma factors"/>
    <property type="match status" value="1"/>
</dbReference>
<feature type="domain" description="RNA polymerase sigma-70 region 2" evidence="6">
    <location>
        <begin position="33"/>
        <end position="98"/>
    </location>
</feature>
<keyword evidence="2" id="KW-0805">Transcription regulation</keyword>
<dbReference type="InterPro" id="IPR013325">
    <property type="entry name" value="RNA_pol_sigma_r2"/>
</dbReference>
<evidence type="ECO:0000256" key="1">
    <source>
        <dbReference type="ARBA" id="ARBA00010641"/>
    </source>
</evidence>
<dbReference type="Gene3D" id="1.10.1740.10">
    <property type="match status" value="1"/>
</dbReference>
<comment type="similarity">
    <text evidence="1">Belongs to the sigma-70 factor family. ECF subfamily.</text>
</comment>